<comment type="subunit">
    <text evidence="4">Heterohexamer of two PFD-alpha type and four PFD-beta type subunits.</text>
</comment>
<protein>
    <recommendedName>
        <fullName evidence="4">Prefoldin subunit 4</fullName>
    </recommendedName>
</protein>
<dbReference type="RefSeq" id="XP_022344423.1">
    <property type="nucleotide sequence ID" value="XM_022488715.1"/>
</dbReference>
<evidence type="ECO:0000256" key="4">
    <source>
        <dbReference type="PIRNR" id="PIRNR016477"/>
    </source>
</evidence>
<dbReference type="FunFam" id="1.10.287.370:FF:000005">
    <property type="entry name" value="Prefoldin subunit 4"/>
    <property type="match status" value="1"/>
</dbReference>
<dbReference type="SUPFAM" id="SSF46579">
    <property type="entry name" value="Prefoldin"/>
    <property type="match status" value="1"/>
</dbReference>
<comment type="function">
    <text evidence="3 4">Binds specifically to cytosolic chaperonin (c-CPN) and transfers target proteins to it. Binds to nascent polypeptide chain and promotes folding in an environment in which there are many competing pathways for nonnative proteins.</text>
</comment>
<dbReference type="Gene3D" id="1.10.287.370">
    <property type="match status" value="1"/>
</dbReference>
<comment type="similarity">
    <text evidence="1 4">Belongs to the prefoldin subunit beta family.</text>
</comment>
<dbReference type="PANTHER" id="PTHR21100">
    <property type="entry name" value="PREFOLDIN SUBUNIT 4"/>
    <property type="match status" value="1"/>
</dbReference>
<gene>
    <name evidence="7" type="primary">LOC111137300</name>
</gene>
<feature type="coiled-coil region" evidence="5">
    <location>
        <begin position="22"/>
        <end position="116"/>
    </location>
</feature>
<dbReference type="GO" id="GO:0016272">
    <property type="term" value="C:prefoldin complex"/>
    <property type="evidence" value="ECO:0007669"/>
    <property type="project" value="UniProtKB-UniRule"/>
</dbReference>
<accession>A0A8B8EXX3</accession>
<keyword evidence="2 4" id="KW-0143">Chaperone</keyword>
<evidence type="ECO:0000256" key="5">
    <source>
        <dbReference type="SAM" id="Coils"/>
    </source>
</evidence>
<organism evidence="6 7">
    <name type="scientific">Crassostrea virginica</name>
    <name type="common">Eastern oyster</name>
    <dbReference type="NCBI Taxonomy" id="6565"/>
    <lineage>
        <taxon>Eukaryota</taxon>
        <taxon>Metazoa</taxon>
        <taxon>Spiralia</taxon>
        <taxon>Lophotrochozoa</taxon>
        <taxon>Mollusca</taxon>
        <taxon>Bivalvia</taxon>
        <taxon>Autobranchia</taxon>
        <taxon>Pteriomorphia</taxon>
        <taxon>Ostreida</taxon>
        <taxon>Ostreoidea</taxon>
        <taxon>Ostreidae</taxon>
        <taxon>Crassostrea</taxon>
    </lineage>
</organism>
<keyword evidence="5" id="KW-0175">Coiled coil</keyword>
<dbReference type="GO" id="GO:0005737">
    <property type="term" value="C:cytoplasm"/>
    <property type="evidence" value="ECO:0007669"/>
    <property type="project" value="TreeGrafter"/>
</dbReference>
<dbReference type="InterPro" id="IPR009053">
    <property type="entry name" value="Prefoldin"/>
</dbReference>
<dbReference type="PIRSF" id="PIRSF016477">
    <property type="entry name" value="Prefoldin_subunit_4"/>
    <property type="match status" value="1"/>
</dbReference>
<dbReference type="GeneID" id="111137300"/>
<dbReference type="Proteomes" id="UP000694844">
    <property type="component" value="Chromosome 5"/>
</dbReference>
<name>A0A8B8EXX3_CRAVI</name>
<dbReference type="PANTHER" id="PTHR21100:SF9">
    <property type="entry name" value="PREFOLDIN SUBUNIT 4"/>
    <property type="match status" value="1"/>
</dbReference>
<sequence length="132" mass="15097">MASTMKDSDPDTQVTYDDQQKINQFARNNAKLQDLKEELENKKKDLQNLEDACDEMLMVDEDSLVPYQIGEVFVSLGLDNANEMLEKAKENTMGEMKALEQQCEAIQTLLQDLKVKLYAKFGNNIKLEADEE</sequence>
<dbReference type="Pfam" id="PF01920">
    <property type="entry name" value="Prefoldin_2"/>
    <property type="match status" value="1"/>
</dbReference>
<dbReference type="GO" id="GO:0006457">
    <property type="term" value="P:protein folding"/>
    <property type="evidence" value="ECO:0007669"/>
    <property type="project" value="UniProtKB-UniRule"/>
</dbReference>
<dbReference type="OrthoDB" id="10250441at2759"/>
<proteinExistence type="inferred from homology"/>
<keyword evidence="6" id="KW-1185">Reference proteome</keyword>
<evidence type="ECO:0000256" key="2">
    <source>
        <dbReference type="ARBA" id="ARBA00023186"/>
    </source>
</evidence>
<dbReference type="KEGG" id="cvn:111137300"/>
<evidence type="ECO:0000256" key="3">
    <source>
        <dbReference type="ARBA" id="ARBA00024667"/>
    </source>
</evidence>
<evidence type="ECO:0000256" key="1">
    <source>
        <dbReference type="ARBA" id="ARBA00008045"/>
    </source>
</evidence>
<dbReference type="AlphaFoldDB" id="A0A8B8EXX3"/>
<dbReference type="InterPro" id="IPR002777">
    <property type="entry name" value="PFD_beta-like"/>
</dbReference>
<dbReference type="CDD" id="cd23165">
    <property type="entry name" value="Prefoldin_4"/>
    <property type="match status" value="1"/>
</dbReference>
<evidence type="ECO:0000313" key="7">
    <source>
        <dbReference type="RefSeq" id="XP_022344423.1"/>
    </source>
</evidence>
<dbReference type="InterPro" id="IPR016661">
    <property type="entry name" value="PFDN4"/>
</dbReference>
<reference evidence="7" key="1">
    <citation type="submission" date="2025-08" db="UniProtKB">
        <authorList>
            <consortium name="RefSeq"/>
        </authorList>
    </citation>
    <scope>IDENTIFICATION</scope>
    <source>
        <tissue evidence="7">Whole sample</tissue>
    </source>
</reference>
<evidence type="ECO:0000313" key="6">
    <source>
        <dbReference type="Proteomes" id="UP000694844"/>
    </source>
</evidence>
<dbReference type="GO" id="GO:0051082">
    <property type="term" value="F:unfolded protein binding"/>
    <property type="evidence" value="ECO:0007669"/>
    <property type="project" value="InterPro"/>
</dbReference>